<evidence type="ECO:0000256" key="1">
    <source>
        <dbReference type="ARBA" id="ARBA00000085"/>
    </source>
</evidence>
<dbReference type="EMBL" id="NGFP01000004">
    <property type="protein sequence ID" value="OUC99745.1"/>
    <property type="molecule type" value="Genomic_DNA"/>
</dbReference>
<feature type="transmembrane region" description="Helical" evidence="10">
    <location>
        <begin position="70"/>
        <end position="94"/>
    </location>
</feature>
<evidence type="ECO:0000256" key="3">
    <source>
        <dbReference type="ARBA" id="ARBA00022553"/>
    </source>
</evidence>
<evidence type="ECO:0000256" key="6">
    <source>
        <dbReference type="ARBA" id="ARBA00022777"/>
    </source>
</evidence>
<feature type="region of interest" description="Disordered" evidence="9">
    <location>
        <begin position="308"/>
        <end position="346"/>
    </location>
</feature>
<feature type="transmembrane region" description="Helical" evidence="10">
    <location>
        <begin position="45"/>
        <end position="64"/>
    </location>
</feature>
<dbReference type="InterPro" id="IPR011712">
    <property type="entry name" value="Sig_transdc_His_kin_sub3_dim/P"/>
</dbReference>
<dbReference type="SUPFAM" id="SSF55874">
    <property type="entry name" value="ATPase domain of HSP90 chaperone/DNA topoisomerase II/histidine kinase"/>
    <property type="match status" value="1"/>
</dbReference>
<comment type="caution">
    <text evidence="12">The sequence shown here is derived from an EMBL/GenBank/DDBJ whole genome shotgun (WGS) entry which is preliminary data.</text>
</comment>
<protein>
    <recommendedName>
        <fullName evidence="2">histidine kinase</fullName>
        <ecNumber evidence="2">2.7.13.3</ecNumber>
    </recommendedName>
</protein>
<evidence type="ECO:0000313" key="12">
    <source>
        <dbReference type="EMBL" id="OUC99745.1"/>
    </source>
</evidence>
<keyword evidence="8" id="KW-0902">Two-component regulatory system</keyword>
<name>A0A243RX89_9ACTN</name>
<keyword evidence="5" id="KW-0547">Nucleotide-binding</keyword>
<keyword evidence="10" id="KW-0472">Membrane</keyword>
<keyword evidence="7" id="KW-0067">ATP-binding</keyword>
<dbReference type="GO" id="GO:0000155">
    <property type="term" value="F:phosphorelay sensor kinase activity"/>
    <property type="evidence" value="ECO:0007669"/>
    <property type="project" value="InterPro"/>
</dbReference>
<dbReference type="Proteomes" id="UP000194761">
    <property type="component" value="Unassembled WGS sequence"/>
</dbReference>
<evidence type="ECO:0000256" key="7">
    <source>
        <dbReference type="ARBA" id="ARBA00022840"/>
    </source>
</evidence>
<dbReference type="CDD" id="cd16917">
    <property type="entry name" value="HATPase_UhpB-NarQ-NarX-like"/>
    <property type="match status" value="1"/>
</dbReference>
<dbReference type="EC" id="2.7.13.3" evidence="2"/>
<evidence type="ECO:0000256" key="8">
    <source>
        <dbReference type="ARBA" id="ARBA00023012"/>
    </source>
</evidence>
<dbReference type="Pfam" id="PF07730">
    <property type="entry name" value="HisKA_3"/>
    <property type="match status" value="1"/>
</dbReference>
<dbReference type="AlphaFoldDB" id="A0A243RX89"/>
<sequence length="392" mass="42543">MHGRTENQPPLDQSGVALRYLCAVLPMLFHGTVLVWVVFRDQDRLASALVDVGLGVIGLVLMRWRRRRPWPIALATALLTVFSTTATGPAQVAYVSLCTHRRWRQFVPVALVSWLCLVAPYGWKGVTQASVVSTTTGTVVLGGLTVFGLYLRGRRDLAASQREAALAAEREQAQRIEQAKLAERVKISHEMHDVLAHRISLLSMLAGGLAYRTDLTAEETREVALAIQENAHQSLNELRTVLGTLRRDGGMEAPQPNLANLDALFDEVRGAGQQVEVDDSVGNRELLPTQTGRHAYRIVQEALTNARKHAPGSRVTAKLGGRPGDGLRIRVSNPTPSGTSAGPGGRLGLVGLAERTRMAGGTLSHAVQDGHFILDARLPWEASHRDSTGDRG</sequence>
<evidence type="ECO:0000256" key="2">
    <source>
        <dbReference type="ARBA" id="ARBA00012438"/>
    </source>
</evidence>
<keyword evidence="4" id="KW-0808">Transferase</keyword>
<dbReference type="PANTHER" id="PTHR24421">
    <property type="entry name" value="NITRATE/NITRITE SENSOR PROTEIN NARX-RELATED"/>
    <property type="match status" value="1"/>
</dbReference>
<keyword evidence="13" id="KW-1185">Reference proteome</keyword>
<dbReference type="InterPro" id="IPR050482">
    <property type="entry name" value="Sensor_HK_TwoCompSys"/>
</dbReference>
<feature type="transmembrane region" description="Helical" evidence="10">
    <location>
        <begin position="17"/>
        <end position="38"/>
    </location>
</feature>
<evidence type="ECO:0000256" key="9">
    <source>
        <dbReference type="SAM" id="MobiDB-lite"/>
    </source>
</evidence>
<dbReference type="PANTHER" id="PTHR24421:SF10">
    <property type="entry name" value="NITRATE_NITRITE SENSOR PROTEIN NARQ"/>
    <property type="match status" value="1"/>
</dbReference>
<proteinExistence type="predicted"/>
<dbReference type="Gene3D" id="1.20.5.1930">
    <property type="match status" value="1"/>
</dbReference>
<dbReference type="Gene3D" id="3.30.565.10">
    <property type="entry name" value="Histidine kinase-like ATPase, C-terminal domain"/>
    <property type="match status" value="1"/>
</dbReference>
<feature type="transmembrane region" description="Helical" evidence="10">
    <location>
        <begin position="129"/>
        <end position="151"/>
    </location>
</feature>
<evidence type="ECO:0000256" key="5">
    <source>
        <dbReference type="ARBA" id="ARBA00022741"/>
    </source>
</evidence>
<dbReference type="RefSeq" id="WP_086567070.1">
    <property type="nucleotide sequence ID" value="NZ_NGFP01000004.1"/>
</dbReference>
<dbReference type="GO" id="GO:0016020">
    <property type="term" value="C:membrane"/>
    <property type="evidence" value="ECO:0007669"/>
    <property type="project" value="InterPro"/>
</dbReference>
<dbReference type="GO" id="GO:0005524">
    <property type="term" value="F:ATP binding"/>
    <property type="evidence" value="ECO:0007669"/>
    <property type="project" value="UniProtKB-KW"/>
</dbReference>
<dbReference type="InterPro" id="IPR036890">
    <property type="entry name" value="HATPase_C_sf"/>
</dbReference>
<comment type="catalytic activity">
    <reaction evidence="1">
        <text>ATP + protein L-histidine = ADP + protein N-phospho-L-histidine.</text>
        <dbReference type="EC" id="2.7.13.3"/>
    </reaction>
</comment>
<evidence type="ECO:0000256" key="4">
    <source>
        <dbReference type="ARBA" id="ARBA00022679"/>
    </source>
</evidence>
<reference evidence="12 13" key="1">
    <citation type="submission" date="2017-05" db="EMBL/GenBank/DDBJ databases">
        <title>Biotechnological potential of actinobacteria isolated from South African environments.</title>
        <authorList>
            <person name="Le Roes-Hill M."/>
            <person name="Prins A."/>
            <person name="Durrell K.A."/>
        </authorList>
    </citation>
    <scope>NUCLEOTIDE SEQUENCE [LARGE SCALE GENOMIC DNA]</scope>
    <source>
        <strain evidence="12">M26</strain>
    </source>
</reference>
<accession>A0A243RX89</accession>
<dbReference type="GO" id="GO:0046983">
    <property type="term" value="F:protein dimerization activity"/>
    <property type="evidence" value="ECO:0007669"/>
    <property type="project" value="InterPro"/>
</dbReference>
<evidence type="ECO:0000259" key="11">
    <source>
        <dbReference type="Pfam" id="PF07730"/>
    </source>
</evidence>
<keyword evidence="10" id="KW-1133">Transmembrane helix</keyword>
<keyword evidence="6" id="KW-0418">Kinase</keyword>
<evidence type="ECO:0000256" key="10">
    <source>
        <dbReference type="SAM" id="Phobius"/>
    </source>
</evidence>
<organism evidence="12 13">
    <name type="scientific">Streptosporangium minutum</name>
    <dbReference type="NCBI Taxonomy" id="569862"/>
    <lineage>
        <taxon>Bacteria</taxon>
        <taxon>Bacillati</taxon>
        <taxon>Actinomycetota</taxon>
        <taxon>Actinomycetes</taxon>
        <taxon>Streptosporangiales</taxon>
        <taxon>Streptosporangiaceae</taxon>
        <taxon>Streptosporangium</taxon>
    </lineage>
</organism>
<keyword evidence="10" id="KW-0812">Transmembrane</keyword>
<feature type="transmembrane region" description="Helical" evidence="10">
    <location>
        <begin position="106"/>
        <end position="123"/>
    </location>
</feature>
<feature type="domain" description="Signal transduction histidine kinase subgroup 3 dimerisation and phosphoacceptor" evidence="11">
    <location>
        <begin position="183"/>
        <end position="248"/>
    </location>
</feature>
<keyword evidence="3" id="KW-0597">Phosphoprotein</keyword>
<evidence type="ECO:0000313" key="13">
    <source>
        <dbReference type="Proteomes" id="UP000194761"/>
    </source>
</evidence>
<gene>
    <name evidence="12" type="ORF">CA984_01500</name>
</gene>